<proteinExistence type="inferred from homology"/>
<evidence type="ECO:0000256" key="8">
    <source>
        <dbReference type="ARBA" id="ARBA00037998"/>
    </source>
</evidence>
<feature type="transmembrane region" description="Helical" evidence="9">
    <location>
        <begin position="153"/>
        <end position="171"/>
    </location>
</feature>
<feature type="transmembrane region" description="Helical" evidence="9">
    <location>
        <begin position="254"/>
        <end position="271"/>
    </location>
</feature>
<evidence type="ECO:0000313" key="11">
    <source>
        <dbReference type="EMBL" id="CAB4701475.1"/>
    </source>
</evidence>
<evidence type="ECO:0000256" key="2">
    <source>
        <dbReference type="ARBA" id="ARBA00022448"/>
    </source>
</evidence>
<evidence type="ECO:0000313" key="12">
    <source>
        <dbReference type="EMBL" id="CAB4810711.1"/>
    </source>
</evidence>
<accession>A0A6J7J5R6</accession>
<dbReference type="EMBL" id="CAFBOL010000040">
    <property type="protein sequence ID" value="CAB4993341.1"/>
    <property type="molecule type" value="Genomic_DNA"/>
</dbReference>
<dbReference type="EMBL" id="CAEZYF010000001">
    <property type="protein sequence ID" value="CAB4701475.1"/>
    <property type="molecule type" value="Genomic_DNA"/>
</dbReference>
<gene>
    <name evidence="11" type="ORF">UFOPK2656_00086</name>
    <name evidence="12" type="ORF">UFOPK3099_00722</name>
    <name evidence="13" type="ORF">UFOPK3651_01936</name>
    <name evidence="14" type="ORF">UFOPK3931_01617</name>
    <name evidence="10" type="ORF">UFOPK4189_01690</name>
</gene>
<dbReference type="PANTHER" id="PTHR11795:SF451">
    <property type="entry name" value="ABC TRANSPORTER PERMEASE PROTEIN"/>
    <property type="match status" value="1"/>
</dbReference>
<evidence type="ECO:0000256" key="4">
    <source>
        <dbReference type="ARBA" id="ARBA00022692"/>
    </source>
</evidence>
<evidence type="ECO:0000256" key="6">
    <source>
        <dbReference type="ARBA" id="ARBA00022989"/>
    </source>
</evidence>
<feature type="transmembrane region" description="Helical" evidence="9">
    <location>
        <begin position="200"/>
        <end position="222"/>
    </location>
</feature>
<evidence type="ECO:0000313" key="13">
    <source>
        <dbReference type="EMBL" id="CAB4937904.1"/>
    </source>
</evidence>
<protein>
    <submittedName>
        <fullName evidence="13">Unannotated protein</fullName>
    </submittedName>
</protein>
<dbReference type="PANTHER" id="PTHR11795">
    <property type="entry name" value="BRANCHED-CHAIN AMINO ACID TRANSPORT SYSTEM PERMEASE PROTEIN LIVH"/>
    <property type="match status" value="1"/>
</dbReference>
<dbReference type="GO" id="GO:0022857">
    <property type="term" value="F:transmembrane transporter activity"/>
    <property type="evidence" value="ECO:0007669"/>
    <property type="project" value="InterPro"/>
</dbReference>
<evidence type="ECO:0000256" key="1">
    <source>
        <dbReference type="ARBA" id="ARBA00004651"/>
    </source>
</evidence>
<dbReference type="InterPro" id="IPR052157">
    <property type="entry name" value="BCAA_transport_permease"/>
</dbReference>
<keyword evidence="7 9" id="KW-0472">Membrane</keyword>
<dbReference type="GO" id="GO:0006865">
    <property type="term" value="P:amino acid transport"/>
    <property type="evidence" value="ECO:0007669"/>
    <property type="project" value="UniProtKB-KW"/>
</dbReference>
<keyword evidence="2" id="KW-0813">Transport</keyword>
<sequence>MALFLQRLVDGLSEGSIYALLALGLVIIYRGTGHLNFAQGEMALFSTYAVYQFGEWGVPIGLAVLMGMAVGFVLGAGTEVVLVRPISRKSPFAVFIVTIGLFQFLNWLDGALWGGQQLPSSAMGSKQGKFPSLFPNNPTDYFNVFGAAIKWQSFWMLVLVLVIGGGLYVMFNYTKLGLAMRAVASNSESSKLVGIRTGTVLMVSWGIAAAVGALGGVVYAGLTTNVNQSLMFSVFIYAAAAATLGGFDSPGGAVVGGLAIGVIQNLVAGYADEWVGQQMKVGVAFLVILAVLLLRPAGLFGTSKVERV</sequence>
<reference evidence="13" key="1">
    <citation type="submission" date="2020-05" db="EMBL/GenBank/DDBJ databases">
        <authorList>
            <person name="Chiriac C."/>
            <person name="Salcher M."/>
            <person name="Ghai R."/>
            <person name="Kavagutti S V."/>
        </authorList>
    </citation>
    <scope>NUCLEOTIDE SEQUENCE</scope>
</reference>
<feature type="transmembrane region" description="Helical" evidence="9">
    <location>
        <begin position="228"/>
        <end position="247"/>
    </location>
</feature>
<evidence type="ECO:0000313" key="14">
    <source>
        <dbReference type="EMBL" id="CAB4993341.1"/>
    </source>
</evidence>
<feature type="transmembrane region" description="Helical" evidence="9">
    <location>
        <begin position="60"/>
        <end position="83"/>
    </location>
</feature>
<keyword evidence="3" id="KW-1003">Cell membrane</keyword>
<organism evidence="13">
    <name type="scientific">freshwater metagenome</name>
    <dbReference type="NCBI Taxonomy" id="449393"/>
    <lineage>
        <taxon>unclassified sequences</taxon>
        <taxon>metagenomes</taxon>
        <taxon>ecological metagenomes</taxon>
    </lineage>
</organism>
<name>A0A6J7J5R6_9ZZZZ</name>
<dbReference type="CDD" id="cd06582">
    <property type="entry name" value="TM_PBP1_LivH_like"/>
    <property type="match status" value="1"/>
</dbReference>
<feature type="transmembrane region" description="Helical" evidence="9">
    <location>
        <begin position="90"/>
        <end position="108"/>
    </location>
</feature>
<keyword evidence="5" id="KW-0029">Amino-acid transport</keyword>
<evidence type="ECO:0000313" key="10">
    <source>
        <dbReference type="EMBL" id="CAB4363920.1"/>
    </source>
</evidence>
<dbReference type="InterPro" id="IPR001851">
    <property type="entry name" value="ABC_transp_permease"/>
</dbReference>
<dbReference type="AlphaFoldDB" id="A0A6J7J5R6"/>
<dbReference type="EMBL" id="CAESGF010000008">
    <property type="protein sequence ID" value="CAB4363920.1"/>
    <property type="molecule type" value="Genomic_DNA"/>
</dbReference>
<evidence type="ECO:0000256" key="3">
    <source>
        <dbReference type="ARBA" id="ARBA00022475"/>
    </source>
</evidence>
<evidence type="ECO:0000256" key="9">
    <source>
        <dbReference type="SAM" id="Phobius"/>
    </source>
</evidence>
<keyword evidence="6 9" id="KW-1133">Transmembrane helix</keyword>
<dbReference type="Pfam" id="PF02653">
    <property type="entry name" value="BPD_transp_2"/>
    <property type="match status" value="1"/>
</dbReference>
<dbReference type="GO" id="GO:0005886">
    <property type="term" value="C:plasma membrane"/>
    <property type="evidence" value="ECO:0007669"/>
    <property type="project" value="UniProtKB-SubCell"/>
</dbReference>
<evidence type="ECO:0000256" key="5">
    <source>
        <dbReference type="ARBA" id="ARBA00022970"/>
    </source>
</evidence>
<comment type="similarity">
    <text evidence="8">Belongs to the binding-protein-dependent transport system permease family. LivHM subfamily.</text>
</comment>
<comment type="subcellular location">
    <subcellularLocation>
        <location evidence="1">Cell membrane</location>
        <topology evidence="1">Multi-pass membrane protein</topology>
    </subcellularLocation>
</comment>
<keyword evidence="4 9" id="KW-0812">Transmembrane</keyword>
<feature type="transmembrane region" description="Helical" evidence="9">
    <location>
        <begin position="283"/>
        <end position="302"/>
    </location>
</feature>
<feature type="transmembrane region" description="Helical" evidence="9">
    <location>
        <begin position="12"/>
        <end position="32"/>
    </location>
</feature>
<evidence type="ECO:0000256" key="7">
    <source>
        <dbReference type="ARBA" id="ARBA00023136"/>
    </source>
</evidence>
<dbReference type="EMBL" id="CAFBMT010000010">
    <property type="protein sequence ID" value="CAB4937904.1"/>
    <property type="molecule type" value="Genomic_DNA"/>
</dbReference>
<dbReference type="EMBL" id="CAFAAV010000039">
    <property type="protein sequence ID" value="CAB4810711.1"/>
    <property type="molecule type" value="Genomic_DNA"/>
</dbReference>